<keyword evidence="3" id="KW-1185">Reference proteome</keyword>
<accession>A0AAE3SER3</accession>
<reference evidence="2" key="1">
    <citation type="submission" date="2022-10" db="EMBL/GenBank/DDBJ databases">
        <authorList>
            <person name="Yu W.X."/>
        </authorList>
    </citation>
    <scope>NUCLEOTIDE SEQUENCE</scope>
    <source>
        <strain evidence="2">AAT</strain>
    </source>
</reference>
<dbReference type="InterPro" id="IPR036105">
    <property type="entry name" value="DiNase_FeMo-co_biosyn_sf"/>
</dbReference>
<dbReference type="Proteomes" id="UP001209229">
    <property type="component" value="Unassembled WGS sequence"/>
</dbReference>
<name>A0AAE3SER3_9BACT</name>
<comment type="caution">
    <text evidence="2">The sequence shown here is derived from an EMBL/GenBank/DDBJ whole genome shotgun (WGS) entry which is preliminary data.</text>
</comment>
<organism evidence="2 3">
    <name type="scientific">Plebeiibacterium sediminum</name>
    <dbReference type="NCBI Taxonomy" id="2992112"/>
    <lineage>
        <taxon>Bacteria</taxon>
        <taxon>Pseudomonadati</taxon>
        <taxon>Bacteroidota</taxon>
        <taxon>Bacteroidia</taxon>
        <taxon>Marinilabiliales</taxon>
        <taxon>Marinilabiliaceae</taxon>
        <taxon>Plebeiibacterium</taxon>
    </lineage>
</organism>
<evidence type="ECO:0000313" key="3">
    <source>
        <dbReference type="Proteomes" id="UP001209229"/>
    </source>
</evidence>
<dbReference type="AlphaFoldDB" id="A0AAE3SER3"/>
<dbReference type="Pfam" id="PF02579">
    <property type="entry name" value="Nitro_FeMo-Co"/>
    <property type="match status" value="1"/>
</dbReference>
<gene>
    <name evidence="2" type="ORF">OM075_02935</name>
</gene>
<dbReference type="SUPFAM" id="SSF53146">
    <property type="entry name" value="Nitrogenase accessory factor-like"/>
    <property type="match status" value="1"/>
</dbReference>
<dbReference type="InterPro" id="IPR003731">
    <property type="entry name" value="Di-Nase_FeMo-co_biosynth"/>
</dbReference>
<dbReference type="CDD" id="cd00851">
    <property type="entry name" value="MTH1175"/>
    <property type="match status" value="1"/>
</dbReference>
<dbReference type="RefSeq" id="WP_301188975.1">
    <property type="nucleotide sequence ID" value="NZ_JAPDPJ010000003.1"/>
</dbReference>
<protein>
    <submittedName>
        <fullName evidence="2">NifB/NifX family molybdenum-iron cluster-binding protein</fullName>
    </submittedName>
</protein>
<dbReference type="Gene3D" id="3.30.420.130">
    <property type="entry name" value="Dinitrogenase iron-molybdenum cofactor biosynthesis domain"/>
    <property type="match status" value="1"/>
</dbReference>
<dbReference type="EMBL" id="JAPDPJ010000003">
    <property type="protein sequence ID" value="MCW3785403.1"/>
    <property type="molecule type" value="Genomic_DNA"/>
</dbReference>
<dbReference type="InterPro" id="IPR033913">
    <property type="entry name" value="MTH1175_dom"/>
</dbReference>
<evidence type="ECO:0000313" key="2">
    <source>
        <dbReference type="EMBL" id="MCW3785403.1"/>
    </source>
</evidence>
<dbReference type="PANTHER" id="PTHR42983">
    <property type="entry name" value="DINITROGENASE IRON-MOLYBDENUM COFACTOR PROTEIN-RELATED"/>
    <property type="match status" value="1"/>
</dbReference>
<evidence type="ECO:0000259" key="1">
    <source>
        <dbReference type="Pfam" id="PF02579"/>
    </source>
</evidence>
<feature type="domain" description="Dinitrogenase iron-molybdenum cofactor biosynthesis" evidence="1">
    <location>
        <begin position="10"/>
        <end position="100"/>
    </location>
</feature>
<sequence>MKRVAIPTKGTLIDSHFGHCEKFTIYTLSEDNSIVKTEEFKGPESCGCKSNLANDLSEIGVNVLLAGGMGQGAINTLKRAGIEAYIGFTGEITDVLNQWLAGSKGNYSVCTAHGDGDHECSH</sequence>
<dbReference type="PANTHER" id="PTHR42983:SF1">
    <property type="entry name" value="IRON-MOLYBDENUM PROTEIN"/>
    <property type="match status" value="1"/>
</dbReference>
<proteinExistence type="predicted"/>